<organism evidence="2 3">
    <name type="scientific">Wickerhamiella sorbophila</name>
    <dbReference type="NCBI Taxonomy" id="45607"/>
    <lineage>
        <taxon>Eukaryota</taxon>
        <taxon>Fungi</taxon>
        <taxon>Dikarya</taxon>
        <taxon>Ascomycota</taxon>
        <taxon>Saccharomycotina</taxon>
        <taxon>Dipodascomycetes</taxon>
        <taxon>Dipodascales</taxon>
        <taxon>Trichomonascaceae</taxon>
        <taxon>Wickerhamiella</taxon>
    </lineage>
</organism>
<sequence length="122" mass="13646">MGSTKDELVEEYLENMAAYKLEAEEAGRDWSEGFICLSQAKLDRPIGQHNYDMNMKPTITVANGKLQFSKDFDPLAMFGGAFSPQSLKKAQQAFQKALENAVTCHNSLQAIRRVETALKDLD</sequence>
<dbReference type="RefSeq" id="XP_024665198.1">
    <property type="nucleotide sequence ID" value="XM_024809430.1"/>
</dbReference>
<dbReference type="GO" id="GO:0070072">
    <property type="term" value="P:vacuolar proton-transporting V-type ATPase complex assembly"/>
    <property type="evidence" value="ECO:0007669"/>
    <property type="project" value="InterPro"/>
</dbReference>
<comment type="caution">
    <text evidence="2">The sequence shown here is derived from an EMBL/GenBank/DDBJ whole genome shotgun (WGS) entry which is preliminary data.</text>
</comment>
<dbReference type="GeneID" id="36516621"/>
<keyword evidence="3" id="KW-1185">Reference proteome</keyword>
<reference evidence="2 3" key="1">
    <citation type="submission" date="2017-04" db="EMBL/GenBank/DDBJ databases">
        <title>Genome sequencing of [Candida] sorbophila.</title>
        <authorList>
            <person name="Ahn J.O."/>
        </authorList>
    </citation>
    <scope>NUCLEOTIDE SEQUENCE [LARGE SCALE GENOMIC DNA]</scope>
    <source>
        <strain evidence="2 3">DS02</strain>
    </source>
</reference>
<evidence type="ECO:0000313" key="3">
    <source>
        <dbReference type="Proteomes" id="UP000238350"/>
    </source>
</evidence>
<dbReference type="EMBL" id="NDIQ01000021">
    <property type="protein sequence ID" value="PRT55253.1"/>
    <property type="molecule type" value="Genomic_DNA"/>
</dbReference>
<evidence type="ECO:0000256" key="1">
    <source>
        <dbReference type="ARBA" id="ARBA00093634"/>
    </source>
</evidence>
<dbReference type="AlphaFoldDB" id="A0A2T0FJT3"/>
<name>A0A2T0FJT3_9ASCO</name>
<evidence type="ECO:0000313" key="2">
    <source>
        <dbReference type="EMBL" id="PRT55253.1"/>
    </source>
</evidence>
<gene>
    <name evidence="2" type="ORF">B9G98_02873</name>
</gene>
<dbReference type="PANTHER" id="PTHR31996">
    <property type="entry name" value="COILED-COIL DOMAIN-CONTAINING PROTEIN 115"/>
    <property type="match status" value="1"/>
</dbReference>
<dbReference type="Proteomes" id="UP000238350">
    <property type="component" value="Unassembled WGS sequence"/>
</dbReference>
<proteinExistence type="predicted"/>
<dbReference type="PANTHER" id="PTHR31996:SF2">
    <property type="entry name" value="COILED-COIL DOMAIN-CONTAINING PROTEIN 115"/>
    <property type="match status" value="1"/>
</dbReference>
<dbReference type="GO" id="GO:0051082">
    <property type="term" value="F:unfolded protein binding"/>
    <property type="evidence" value="ECO:0007669"/>
    <property type="project" value="TreeGrafter"/>
</dbReference>
<protein>
    <recommendedName>
        <fullName evidence="1">Vacuolar ATPase assembly protein VMA22</fullName>
    </recommendedName>
</protein>
<dbReference type="InterPro" id="IPR040357">
    <property type="entry name" value="Vma22/CCDC115"/>
</dbReference>
<accession>A0A2T0FJT3</accession>